<name>A0AAV3Q086_LITER</name>
<accession>A0AAV3Q086</accession>
<comment type="caution">
    <text evidence="1">The sequence shown here is derived from an EMBL/GenBank/DDBJ whole genome shotgun (WGS) entry which is preliminary data.</text>
</comment>
<evidence type="ECO:0000313" key="2">
    <source>
        <dbReference type="Proteomes" id="UP001454036"/>
    </source>
</evidence>
<evidence type="ECO:0000313" key="1">
    <source>
        <dbReference type="EMBL" id="GAA0157489.1"/>
    </source>
</evidence>
<reference evidence="1 2" key="1">
    <citation type="submission" date="2024-01" db="EMBL/GenBank/DDBJ databases">
        <title>The complete chloroplast genome sequence of Lithospermum erythrorhizon: insights into the phylogenetic relationship among Boraginaceae species and the maternal lineages of purple gromwells.</title>
        <authorList>
            <person name="Okada T."/>
            <person name="Watanabe K."/>
        </authorList>
    </citation>
    <scope>NUCLEOTIDE SEQUENCE [LARGE SCALE GENOMIC DNA]</scope>
</reference>
<keyword evidence="2" id="KW-1185">Reference proteome</keyword>
<proteinExistence type="predicted"/>
<dbReference type="EMBL" id="BAABME010003117">
    <property type="protein sequence ID" value="GAA0157489.1"/>
    <property type="molecule type" value="Genomic_DNA"/>
</dbReference>
<dbReference type="AlphaFoldDB" id="A0AAV3Q086"/>
<gene>
    <name evidence="1" type="ORF">LIER_14745</name>
</gene>
<protein>
    <submittedName>
        <fullName evidence="1">Uncharacterized protein</fullName>
    </submittedName>
</protein>
<sequence>MNVLDVVFVLCEYDIEALPNINSIPINQIEGVNLDISKLNFEADLIDYFEIKEKKCSATEVFVEPRSHMIPTANESDVGWKFIVSSPKKLNGIGWSWMQKKDICRYKGGLNICMSSNNSFDGVVIEFAKQSHVTGKDFEAQNQICFSSRE</sequence>
<organism evidence="1 2">
    <name type="scientific">Lithospermum erythrorhizon</name>
    <name type="common">Purple gromwell</name>
    <name type="synonym">Lithospermum officinale var. erythrorhizon</name>
    <dbReference type="NCBI Taxonomy" id="34254"/>
    <lineage>
        <taxon>Eukaryota</taxon>
        <taxon>Viridiplantae</taxon>
        <taxon>Streptophyta</taxon>
        <taxon>Embryophyta</taxon>
        <taxon>Tracheophyta</taxon>
        <taxon>Spermatophyta</taxon>
        <taxon>Magnoliopsida</taxon>
        <taxon>eudicotyledons</taxon>
        <taxon>Gunneridae</taxon>
        <taxon>Pentapetalae</taxon>
        <taxon>asterids</taxon>
        <taxon>lamiids</taxon>
        <taxon>Boraginales</taxon>
        <taxon>Boraginaceae</taxon>
        <taxon>Boraginoideae</taxon>
        <taxon>Lithospermeae</taxon>
        <taxon>Lithospermum</taxon>
    </lineage>
</organism>
<dbReference type="Proteomes" id="UP001454036">
    <property type="component" value="Unassembled WGS sequence"/>
</dbReference>